<keyword evidence="2" id="KW-1185">Reference proteome</keyword>
<dbReference type="GeneID" id="66073012"/>
<dbReference type="Proteomes" id="UP001049176">
    <property type="component" value="Chromosome 2"/>
</dbReference>
<evidence type="ECO:0000313" key="2">
    <source>
        <dbReference type="Proteomes" id="UP001049176"/>
    </source>
</evidence>
<organism evidence="1 2">
    <name type="scientific">Marasmius oreades</name>
    <name type="common">fairy-ring Marasmius</name>
    <dbReference type="NCBI Taxonomy" id="181124"/>
    <lineage>
        <taxon>Eukaryota</taxon>
        <taxon>Fungi</taxon>
        <taxon>Dikarya</taxon>
        <taxon>Basidiomycota</taxon>
        <taxon>Agaricomycotina</taxon>
        <taxon>Agaricomycetes</taxon>
        <taxon>Agaricomycetidae</taxon>
        <taxon>Agaricales</taxon>
        <taxon>Marasmiineae</taxon>
        <taxon>Marasmiaceae</taxon>
        <taxon>Marasmius</taxon>
    </lineage>
</organism>
<dbReference type="KEGG" id="more:E1B28_003936"/>
<dbReference type="RefSeq" id="XP_043012976.1">
    <property type="nucleotide sequence ID" value="XM_043160727.1"/>
</dbReference>
<dbReference type="AlphaFoldDB" id="A0A9P8ABD5"/>
<sequence length="124" mass="14121">MHDTQSPIRLRATTAISVLHHSSHIFSFRFAPQNNPMNAISRQILKIKTRGLGSDTIQVTRYYGMLIQCDGLVQVPLDIASPDTWHSTHGTTFQIPNVARKGWVIGAGAKFQWRRVDYEFNAWK</sequence>
<evidence type="ECO:0000313" key="1">
    <source>
        <dbReference type="EMBL" id="KAG7096506.1"/>
    </source>
</evidence>
<accession>A0A9P8ABD5</accession>
<gene>
    <name evidence="1" type="ORF">E1B28_003936</name>
</gene>
<name>A0A9P8ABD5_9AGAR</name>
<proteinExistence type="predicted"/>
<protein>
    <submittedName>
        <fullName evidence="1">Uncharacterized protein</fullName>
    </submittedName>
</protein>
<comment type="caution">
    <text evidence="1">The sequence shown here is derived from an EMBL/GenBank/DDBJ whole genome shotgun (WGS) entry which is preliminary data.</text>
</comment>
<dbReference type="EMBL" id="CM032182">
    <property type="protein sequence ID" value="KAG7096506.1"/>
    <property type="molecule type" value="Genomic_DNA"/>
</dbReference>
<reference evidence="1" key="1">
    <citation type="journal article" date="2021" name="Genome Biol. Evol.">
        <title>The assembled and annotated genome of the fairy-ring fungus Marasmius oreades.</title>
        <authorList>
            <person name="Hiltunen M."/>
            <person name="Ament-Velasquez S.L."/>
            <person name="Johannesson H."/>
        </authorList>
    </citation>
    <scope>NUCLEOTIDE SEQUENCE</scope>
    <source>
        <strain evidence="1">03SP1</strain>
    </source>
</reference>